<evidence type="ECO:0000259" key="6">
    <source>
        <dbReference type="Pfam" id="PF00171"/>
    </source>
</evidence>
<evidence type="ECO:0000313" key="7">
    <source>
        <dbReference type="EMBL" id="RCW68508.1"/>
    </source>
</evidence>
<organism evidence="7 8">
    <name type="scientific">Pseudorhodoferax soli</name>
    <dbReference type="NCBI Taxonomy" id="545864"/>
    <lineage>
        <taxon>Bacteria</taxon>
        <taxon>Pseudomonadati</taxon>
        <taxon>Pseudomonadota</taxon>
        <taxon>Betaproteobacteria</taxon>
        <taxon>Burkholderiales</taxon>
        <taxon>Comamonadaceae</taxon>
    </lineage>
</organism>
<evidence type="ECO:0000256" key="2">
    <source>
        <dbReference type="ARBA" id="ARBA00023002"/>
    </source>
</evidence>
<proteinExistence type="inferred from homology"/>
<dbReference type="PROSITE" id="PS00687">
    <property type="entry name" value="ALDEHYDE_DEHYDR_GLU"/>
    <property type="match status" value="1"/>
</dbReference>
<dbReference type="InterPro" id="IPR029510">
    <property type="entry name" value="Ald_DH_CS_GLU"/>
</dbReference>
<dbReference type="CDD" id="cd07104">
    <property type="entry name" value="ALDH_BenzADH-like"/>
    <property type="match status" value="1"/>
</dbReference>
<dbReference type="PANTHER" id="PTHR42986:SF1">
    <property type="entry name" value="BENZALDEHYDE DEHYDROGENASE YFMT"/>
    <property type="match status" value="1"/>
</dbReference>
<dbReference type="Pfam" id="PF00171">
    <property type="entry name" value="Aldedh"/>
    <property type="match status" value="1"/>
</dbReference>
<dbReference type="InterPro" id="IPR016162">
    <property type="entry name" value="Ald_DH_N"/>
</dbReference>
<dbReference type="InterPro" id="IPR016161">
    <property type="entry name" value="Ald_DH/histidinol_DH"/>
</dbReference>
<sequence>MQADAVQHPWEGKVLIDSWRPARGGFLEVRAPATNELLCRPGVADVEDVAIAADFAGAAQVGWAQTPFDQRAAVLRKAEQLLAERADKFVGWLSREAGSAGLKAGWEFNAAREQLSMAAALPMHAIGQLFPSSVPGRQNQWRRVPIGVVGVISPWNFPLLLSMRSIAPAIALGNSVILKPDPQTPVVGGILLGELFADAGLPPGVLSVLPGGAETGEAIVQHPGIRMISFTGSTAVGRRIGQTCGGLLKKCCLELGGNNAFVVLDDADLEAAASSGAWGAFLHQGQICMQAGRHLVHRSVAQRYAELLTARASKLRVGDPASGPVDLGPIINSRQLDRIEKIVRDSVDQGAKVLVGARKDGQYYWPTVLSHVSPLMPAFTEEIFGPVAPITVFDTDEEAVQLVNSSPFGLTAAIHTAKTGRGVAMALRLKTGMVHVNDQTVNNEFHVPFGGMGASGNGGRFGGPANIDEFTEAQWISVIEEPVKYPF</sequence>
<keyword evidence="8" id="KW-1185">Reference proteome</keyword>
<dbReference type="EMBL" id="QPJK01000007">
    <property type="protein sequence ID" value="RCW68508.1"/>
    <property type="molecule type" value="Genomic_DNA"/>
</dbReference>
<dbReference type="AlphaFoldDB" id="A0A368XNB2"/>
<dbReference type="OrthoDB" id="6187633at2"/>
<evidence type="ECO:0000256" key="3">
    <source>
        <dbReference type="ARBA" id="ARBA00023027"/>
    </source>
</evidence>
<feature type="domain" description="Aldehyde dehydrogenase" evidence="6">
    <location>
        <begin position="19"/>
        <end position="476"/>
    </location>
</feature>
<accession>A0A368XNB2</accession>
<protein>
    <submittedName>
        <fullName evidence="7">Benzaldehyde dehydrogenase (NAD+)</fullName>
    </submittedName>
</protein>
<comment type="caution">
    <text evidence="7">The sequence shown here is derived from an EMBL/GenBank/DDBJ whole genome shotgun (WGS) entry which is preliminary data.</text>
</comment>
<dbReference type="Proteomes" id="UP000252884">
    <property type="component" value="Unassembled WGS sequence"/>
</dbReference>
<feature type="active site" evidence="4">
    <location>
        <position position="254"/>
    </location>
</feature>
<gene>
    <name evidence="7" type="ORF">DES41_10729</name>
</gene>
<dbReference type="RefSeq" id="WP_114470058.1">
    <property type="nucleotide sequence ID" value="NZ_QPJK01000007.1"/>
</dbReference>
<dbReference type="InterPro" id="IPR015590">
    <property type="entry name" value="Aldehyde_DH_dom"/>
</dbReference>
<dbReference type="InterPro" id="IPR016163">
    <property type="entry name" value="Ald_DH_C"/>
</dbReference>
<name>A0A368XNB2_9BURK</name>
<dbReference type="FunFam" id="3.40.309.10:FF:000009">
    <property type="entry name" value="Aldehyde dehydrogenase A"/>
    <property type="match status" value="1"/>
</dbReference>
<dbReference type="SUPFAM" id="SSF53720">
    <property type="entry name" value="ALDH-like"/>
    <property type="match status" value="1"/>
</dbReference>
<dbReference type="Gene3D" id="3.40.605.10">
    <property type="entry name" value="Aldehyde Dehydrogenase, Chain A, domain 1"/>
    <property type="match status" value="1"/>
</dbReference>
<dbReference type="PANTHER" id="PTHR42986">
    <property type="entry name" value="BENZALDEHYDE DEHYDROGENASE YFMT"/>
    <property type="match status" value="1"/>
</dbReference>
<dbReference type="Gene3D" id="3.40.309.10">
    <property type="entry name" value="Aldehyde Dehydrogenase, Chain A, domain 2"/>
    <property type="match status" value="1"/>
</dbReference>
<evidence type="ECO:0000256" key="4">
    <source>
        <dbReference type="PROSITE-ProRule" id="PRU10007"/>
    </source>
</evidence>
<comment type="similarity">
    <text evidence="1 5">Belongs to the aldehyde dehydrogenase family.</text>
</comment>
<dbReference type="GO" id="GO:0016620">
    <property type="term" value="F:oxidoreductase activity, acting on the aldehyde or oxo group of donors, NAD or NADP as acceptor"/>
    <property type="evidence" value="ECO:0007669"/>
    <property type="project" value="InterPro"/>
</dbReference>
<evidence type="ECO:0000256" key="5">
    <source>
        <dbReference type="RuleBase" id="RU003345"/>
    </source>
</evidence>
<keyword evidence="3" id="KW-0520">NAD</keyword>
<evidence type="ECO:0000256" key="1">
    <source>
        <dbReference type="ARBA" id="ARBA00009986"/>
    </source>
</evidence>
<reference evidence="7 8" key="1">
    <citation type="submission" date="2018-07" db="EMBL/GenBank/DDBJ databases">
        <title>Genomic Encyclopedia of Type Strains, Phase IV (KMG-IV): sequencing the most valuable type-strain genomes for metagenomic binning, comparative biology and taxonomic classification.</title>
        <authorList>
            <person name="Goeker M."/>
        </authorList>
    </citation>
    <scope>NUCLEOTIDE SEQUENCE [LARGE SCALE GENOMIC DNA]</scope>
    <source>
        <strain evidence="7 8">DSM 21634</strain>
    </source>
</reference>
<evidence type="ECO:0000313" key="8">
    <source>
        <dbReference type="Proteomes" id="UP000252884"/>
    </source>
</evidence>
<keyword evidence="2 5" id="KW-0560">Oxidoreductase</keyword>